<evidence type="ECO:0000313" key="5">
    <source>
        <dbReference type="Proteomes" id="UP000537862"/>
    </source>
</evidence>
<dbReference type="AlphaFoldDB" id="A0A849P068"/>
<evidence type="ECO:0000256" key="1">
    <source>
        <dbReference type="PIRSR" id="PIRSR640198-1"/>
    </source>
</evidence>
<accession>A0A849P068</accession>
<evidence type="ECO:0000256" key="2">
    <source>
        <dbReference type="PIRSR" id="PIRSR640198-2"/>
    </source>
</evidence>
<dbReference type="Pfam" id="PF02661">
    <property type="entry name" value="Fic"/>
    <property type="match status" value="1"/>
</dbReference>
<dbReference type="GO" id="GO:0005524">
    <property type="term" value="F:ATP binding"/>
    <property type="evidence" value="ECO:0007669"/>
    <property type="project" value="UniProtKB-KW"/>
</dbReference>
<feature type="binding site" evidence="2">
    <location>
        <begin position="328"/>
        <end position="335"/>
    </location>
    <ligand>
        <name>ATP</name>
        <dbReference type="ChEBI" id="CHEBI:30616"/>
    </ligand>
</feature>
<keyword evidence="2" id="KW-0547">Nucleotide-binding</keyword>
<dbReference type="EMBL" id="JABGBN010000001">
    <property type="protein sequence ID" value="NOL50790.1"/>
    <property type="molecule type" value="Genomic_DNA"/>
</dbReference>
<comment type="caution">
    <text evidence="4">The sequence shown here is derived from an EMBL/GenBank/DDBJ whole genome shotgun (WGS) entry which is preliminary data.</text>
</comment>
<sequence length="519" mass="59704">MRENIQDPIGAQWLVNYYGIQVLQPLSVLSGIASRRVSQYDEGRRLEFYQERQRPESTPVAHLQFFLRHEIPHFEFLSRLFQKMGNQPIQQWVNQEPTGQYARRAAFLFEFFTGQELVRPMALGGAYVDAIDSDKVLSTSAAAVEKVSKWRINNNLAGNRYFCPTFVKDNKTLETISVDVKALLRELNQEVGEDFLVRSAVWFTLGESRASFKIEGEGHQLTRIQRFADVMERFTGNLDIPLDLGMLQREILGDKTLIQQFGVRQSPVFVGKTRNFREEVHYIAPSFDLLEKQLEGLYLFWNKTTGQSPVVRVAVMAFAFVYLHPLADGNGRLHRFLFNHLLRSLGETAAPIILPISGVIAESAEERLAYAKTLEILSKPLMRGLEGTYSFVAEETQYADGIYSNLVFDGEEIAKPVWFYMDLTQHVIYFARLIQKTIAVNMRQESLYLRNYDKAREALQEVIEMPGHYADRVIRSILDNQGILSQKLKKEMPLLEEEGVWQQLVDIVRTYLGEETQSH</sequence>
<evidence type="ECO:0000313" key="4">
    <source>
        <dbReference type="EMBL" id="NOL50790.1"/>
    </source>
</evidence>
<reference evidence="4 5" key="1">
    <citation type="submission" date="2020-05" db="EMBL/GenBank/DDBJ databases">
        <authorList>
            <person name="Niu N."/>
        </authorList>
    </citation>
    <scope>NUCLEOTIDE SEQUENCE [LARGE SCALE GENOMIC DNA]</scope>
    <source>
        <strain evidence="4 5">3340-03</strain>
    </source>
</reference>
<feature type="domain" description="Fido" evidence="3">
    <location>
        <begin position="239"/>
        <end position="394"/>
    </location>
</feature>
<protein>
    <submittedName>
        <fullName evidence="4">Fic family protein</fullName>
    </submittedName>
</protein>
<dbReference type="Proteomes" id="UP000537862">
    <property type="component" value="Unassembled WGS sequence"/>
</dbReference>
<dbReference type="InterPro" id="IPR040198">
    <property type="entry name" value="Fido_containing"/>
</dbReference>
<dbReference type="Gene3D" id="1.10.3290.10">
    <property type="entry name" value="Fido-like domain"/>
    <property type="match status" value="1"/>
</dbReference>
<dbReference type="InterPro" id="IPR003812">
    <property type="entry name" value="Fido"/>
</dbReference>
<dbReference type="SUPFAM" id="SSF140931">
    <property type="entry name" value="Fic-like"/>
    <property type="match status" value="1"/>
</dbReference>
<gene>
    <name evidence="4" type="ORF">HKX39_01170</name>
</gene>
<keyword evidence="5" id="KW-1185">Reference proteome</keyword>
<name>A0A849P068_9BURK</name>
<keyword evidence="2" id="KW-0067">ATP-binding</keyword>
<dbReference type="PANTHER" id="PTHR13504:SF38">
    <property type="entry name" value="FIDO DOMAIN-CONTAINING PROTEIN"/>
    <property type="match status" value="1"/>
</dbReference>
<organism evidence="4 5">
    <name type="scientific">Pelistega suis</name>
    <dbReference type="NCBI Taxonomy" id="1631957"/>
    <lineage>
        <taxon>Bacteria</taxon>
        <taxon>Pseudomonadati</taxon>
        <taxon>Pseudomonadota</taxon>
        <taxon>Betaproteobacteria</taxon>
        <taxon>Burkholderiales</taxon>
        <taxon>Alcaligenaceae</taxon>
        <taxon>Pelistega</taxon>
    </lineage>
</organism>
<dbReference type="PANTHER" id="PTHR13504">
    <property type="entry name" value="FIDO DOMAIN-CONTAINING PROTEIN DDB_G0283145"/>
    <property type="match status" value="1"/>
</dbReference>
<dbReference type="InterPro" id="IPR036597">
    <property type="entry name" value="Fido-like_dom_sf"/>
</dbReference>
<proteinExistence type="predicted"/>
<feature type="active site" evidence="1">
    <location>
        <position position="324"/>
    </location>
</feature>
<dbReference type="PROSITE" id="PS51459">
    <property type="entry name" value="FIDO"/>
    <property type="match status" value="1"/>
</dbReference>
<evidence type="ECO:0000259" key="3">
    <source>
        <dbReference type="PROSITE" id="PS51459"/>
    </source>
</evidence>